<keyword evidence="1" id="KW-0812">Transmembrane</keyword>
<evidence type="ECO:0000313" key="3">
    <source>
        <dbReference type="EMBL" id="KMM37073.1"/>
    </source>
</evidence>
<feature type="transmembrane region" description="Helical" evidence="1">
    <location>
        <begin position="108"/>
        <end position="124"/>
    </location>
</feature>
<dbReference type="InterPro" id="IPR039447">
    <property type="entry name" value="UreH-like_TM_dom"/>
</dbReference>
<dbReference type="AlphaFoldDB" id="A0A0J6CV68"/>
<accession>A0A0J6CV68</accession>
<reference evidence="3" key="1">
    <citation type="submission" date="2015-06" db="EMBL/GenBank/DDBJ databases">
        <authorList>
            <person name="Liu B."/>
            <person name="Wang J."/>
            <person name="Zhu Y."/>
            <person name="Liu G."/>
            <person name="Chen Q."/>
            <person name="Zheng C."/>
            <person name="Che J."/>
            <person name="Ge C."/>
            <person name="Shi H."/>
            <person name="Pan Z."/>
            <person name="Liu X."/>
        </authorList>
    </citation>
    <scope>NUCLEOTIDE SEQUENCE [LARGE SCALE GENOMIC DNA]</scope>
    <source>
        <strain evidence="3">DSM 16346</strain>
    </source>
</reference>
<comment type="caution">
    <text evidence="3">The sequence shown here is derived from an EMBL/GenBank/DDBJ whole genome shotgun (WGS) entry which is preliminary data.</text>
</comment>
<feature type="transmembrane region" description="Helical" evidence="1">
    <location>
        <begin position="145"/>
        <end position="170"/>
    </location>
</feature>
<dbReference type="Proteomes" id="UP000035996">
    <property type="component" value="Unassembled WGS sequence"/>
</dbReference>
<proteinExistence type="predicted"/>
<feature type="transmembrane region" description="Helical" evidence="1">
    <location>
        <begin position="20"/>
        <end position="43"/>
    </location>
</feature>
<dbReference type="PANTHER" id="PTHR31272">
    <property type="entry name" value="CYTOCHROME C-TYPE BIOGENESIS PROTEIN HI_1454-RELATED"/>
    <property type="match status" value="1"/>
</dbReference>
<organism evidence="3 4">
    <name type="scientific">Guptibacillus hwajinpoensis</name>
    <dbReference type="NCBI Taxonomy" id="208199"/>
    <lineage>
        <taxon>Bacteria</taxon>
        <taxon>Bacillati</taxon>
        <taxon>Bacillota</taxon>
        <taxon>Bacilli</taxon>
        <taxon>Bacillales</taxon>
        <taxon>Guptibacillaceae</taxon>
        <taxon>Guptibacillus</taxon>
    </lineage>
</organism>
<gene>
    <name evidence="3" type="ORF">AB986_14375</name>
</gene>
<dbReference type="STRING" id="157733.AB986_14375"/>
<dbReference type="InterPro" id="IPR051790">
    <property type="entry name" value="Cytochrome_c-biogenesis_DsbD"/>
</dbReference>
<evidence type="ECO:0000256" key="1">
    <source>
        <dbReference type="SAM" id="Phobius"/>
    </source>
</evidence>
<dbReference type="EMBL" id="LELK01000004">
    <property type="protein sequence ID" value="KMM37073.1"/>
    <property type="molecule type" value="Genomic_DNA"/>
</dbReference>
<feature type="transmembrane region" description="Helical" evidence="1">
    <location>
        <begin position="225"/>
        <end position="242"/>
    </location>
</feature>
<feature type="transmembrane region" description="Helical" evidence="1">
    <location>
        <begin position="64"/>
        <end position="88"/>
    </location>
</feature>
<feature type="domain" description="Urease accessory protein UreH-like transmembrane" evidence="2">
    <location>
        <begin position="31"/>
        <end position="236"/>
    </location>
</feature>
<keyword evidence="4" id="KW-1185">Reference proteome</keyword>
<dbReference type="RefSeq" id="WP_048311852.1">
    <property type="nucleotide sequence ID" value="NZ_CP119526.1"/>
</dbReference>
<dbReference type="Pfam" id="PF13386">
    <property type="entry name" value="DsbD_2"/>
    <property type="match status" value="1"/>
</dbReference>
<dbReference type="PANTHER" id="PTHR31272:SF4">
    <property type="entry name" value="CYTOCHROME C-TYPE BIOGENESIS PROTEIN HI_1454-RELATED"/>
    <property type="match status" value="1"/>
</dbReference>
<evidence type="ECO:0000313" key="4">
    <source>
        <dbReference type="Proteomes" id="UP000035996"/>
    </source>
</evidence>
<sequence>MYDVFNSLSQMLSGPLTTLAYQTNSIPLLSAFILGVLGATAPCQFTGNIGAITFYGNRSFQKGIVWSEVVCFILGKIVVFSTLGLIVWILGQEFQQSLTKILPVARKFFGPLVVLIGLYLLGVFKMNWSVNLGEVPERFLKKGKWGAFLMGGSFSLGFCPTMFSLFFILLMPLTLASPYGAVLPATFAIGTSLPFITAMFLIWYFGLSGAFLKKGRKVGSVLQKIAGIILVTIGIVDAITYWF</sequence>
<evidence type="ECO:0000259" key="2">
    <source>
        <dbReference type="Pfam" id="PF13386"/>
    </source>
</evidence>
<feature type="transmembrane region" description="Helical" evidence="1">
    <location>
        <begin position="182"/>
        <end position="205"/>
    </location>
</feature>
<dbReference type="OrthoDB" id="43562at2"/>
<keyword evidence="1" id="KW-0472">Membrane</keyword>
<protein>
    <submittedName>
        <fullName evidence="3">Cytochrome C biosynthesis protein</fullName>
    </submittedName>
</protein>
<keyword evidence="1" id="KW-1133">Transmembrane helix</keyword>
<name>A0A0J6CV68_9BACL</name>